<gene>
    <name evidence="16" type="ORF">CSUI_003022</name>
</gene>
<dbReference type="PANTHER" id="PTHR13683">
    <property type="entry name" value="ASPARTYL PROTEASES"/>
    <property type="match status" value="1"/>
</dbReference>
<keyword evidence="8 14" id="KW-0472">Membrane</keyword>
<evidence type="ECO:0000256" key="14">
    <source>
        <dbReference type="SAM" id="Phobius"/>
    </source>
</evidence>
<feature type="compositionally biased region" description="Basic and acidic residues" evidence="13">
    <location>
        <begin position="258"/>
        <end position="268"/>
    </location>
</feature>
<feature type="region of interest" description="Disordered" evidence="13">
    <location>
        <begin position="915"/>
        <end position="1074"/>
    </location>
</feature>
<keyword evidence="6 12" id="KW-0378">Hydrolase</keyword>
<dbReference type="GO" id="GO:0006508">
    <property type="term" value="P:proteolysis"/>
    <property type="evidence" value="ECO:0007669"/>
    <property type="project" value="UniProtKB-KW"/>
</dbReference>
<evidence type="ECO:0000256" key="5">
    <source>
        <dbReference type="ARBA" id="ARBA00022750"/>
    </source>
</evidence>
<evidence type="ECO:0000256" key="3">
    <source>
        <dbReference type="ARBA" id="ARBA00022692"/>
    </source>
</evidence>
<evidence type="ECO:0000313" key="17">
    <source>
        <dbReference type="Proteomes" id="UP000221165"/>
    </source>
</evidence>
<keyword evidence="4" id="KW-0732">Signal</keyword>
<feature type="region of interest" description="Disordered" evidence="13">
    <location>
        <begin position="224"/>
        <end position="268"/>
    </location>
</feature>
<dbReference type="GO" id="GO:0004190">
    <property type="term" value="F:aspartic-type endopeptidase activity"/>
    <property type="evidence" value="ECO:0007669"/>
    <property type="project" value="UniProtKB-KW"/>
</dbReference>
<feature type="compositionally biased region" description="Basic and acidic residues" evidence="13">
    <location>
        <begin position="36"/>
        <end position="46"/>
    </location>
</feature>
<evidence type="ECO:0000256" key="4">
    <source>
        <dbReference type="ARBA" id="ARBA00022729"/>
    </source>
</evidence>
<feature type="compositionally biased region" description="Low complexity" evidence="13">
    <location>
        <begin position="753"/>
        <end position="777"/>
    </location>
</feature>
<evidence type="ECO:0000256" key="8">
    <source>
        <dbReference type="ARBA" id="ARBA00023136"/>
    </source>
</evidence>
<feature type="compositionally biased region" description="Basic and acidic residues" evidence="13">
    <location>
        <begin position="527"/>
        <end position="553"/>
    </location>
</feature>
<dbReference type="InterPro" id="IPR001969">
    <property type="entry name" value="Aspartic_peptidase_AS"/>
</dbReference>
<proteinExistence type="inferred from homology"/>
<evidence type="ECO:0000256" key="12">
    <source>
        <dbReference type="RuleBase" id="RU000454"/>
    </source>
</evidence>
<keyword evidence="5 12" id="KW-0064">Aspartyl protease</keyword>
<feature type="region of interest" description="Disordered" evidence="13">
    <location>
        <begin position="489"/>
        <end position="553"/>
    </location>
</feature>
<evidence type="ECO:0000256" key="2">
    <source>
        <dbReference type="ARBA" id="ARBA00022670"/>
    </source>
</evidence>
<name>A0A2C6KRV5_9APIC</name>
<feature type="active site" evidence="10">
    <location>
        <position position="314"/>
    </location>
</feature>
<feature type="disulfide bond" evidence="11">
    <location>
        <begin position="327"/>
        <end position="379"/>
    </location>
</feature>
<dbReference type="GO" id="GO:0012505">
    <property type="term" value="C:endomembrane system"/>
    <property type="evidence" value="ECO:0007669"/>
    <property type="project" value="UniProtKB-SubCell"/>
</dbReference>
<feature type="transmembrane region" description="Helical" evidence="14">
    <location>
        <begin position="111"/>
        <end position="134"/>
    </location>
</feature>
<evidence type="ECO:0000256" key="9">
    <source>
        <dbReference type="ARBA" id="ARBA00046288"/>
    </source>
</evidence>
<feature type="region of interest" description="Disordered" evidence="13">
    <location>
        <begin position="744"/>
        <end position="806"/>
    </location>
</feature>
<feature type="compositionally biased region" description="Low complexity" evidence="13">
    <location>
        <begin position="1"/>
        <end position="28"/>
    </location>
</feature>
<comment type="similarity">
    <text evidence="1 12">Belongs to the peptidase A1 family.</text>
</comment>
<dbReference type="PROSITE" id="PS51767">
    <property type="entry name" value="PEPTIDASE_A1"/>
    <property type="match status" value="1"/>
</dbReference>
<feature type="compositionally biased region" description="Basic and acidic residues" evidence="13">
    <location>
        <begin position="1038"/>
        <end position="1055"/>
    </location>
</feature>
<evidence type="ECO:0000256" key="13">
    <source>
        <dbReference type="SAM" id="MobiDB-lite"/>
    </source>
</evidence>
<feature type="compositionally biased region" description="Low complexity" evidence="13">
    <location>
        <begin position="502"/>
        <end position="515"/>
    </location>
</feature>
<evidence type="ECO:0000256" key="7">
    <source>
        <dbReference type="ARBA" id="ARBA00022989"/>
    </source>
</evidence>
<keyword evidence="2 12" id="KW-0645">Protease</keyword>
<dbReference type="RefSeq" id="XP_067924807.1">
    <property type="nucleotide sequence ID" value="XM_068063220.1"/>
</dbReference>
<dbReference type="Gene3D" id="2.40.70.10">
    <property type="entry name" value="Acid Proteases"/>
    <property type="match status" value="2"/>
</dbReference>
<evidence type="ECO:0000259" key="15">
    <source>
        <dbReference type="PROSITE" id="PS51767"/>
    </source>
</evidence>
<dbReference type="PROSITE" id="PS00141">
    <property type="entry name" value="ASP_PROTEASE"/>
    <property type="match status" value="1"/>
</dbReference>
<dbReference type="InterPro" id="IPR021109">
    <property type="entry name" value="Peptidase_aspartic_dom_sf"/>
</dbReference>
<feature type="domain" description="Peptidase A1" evidence="15">
    <location>
        <begin position="296"/>
        <end position="733"/>
    </location>
</feature>
<feature type="region of interest" description="Disordered" evidence="13">
    <location>
        <begin position="1"/>
        <end position="63"/>
    </location>
</feature>
<dbReference type="Proteomes" id="UP000221165">
    <property type="component" value="Unassembled WGS sequence"/>
</dbReference>
<dbReference type="VEuPathDB" id="ToxoDB:CSUI_003022"/>
<dbReference type="PRINTS" id="PR00792">
    <property type="entry name" value="PEPSIN"/>
</dbReference>
<evidence type="ECO:0000256" key="6">
    <source>
        <dbReference type="ARBA" id="ARBA00022801"/>
    </source>
</evidence>
<dbReference type="GeneID" id="94426431"/>
<evidence type="ECO:0000256" key="10">
    <source>
        <dbReference type="PIRSR" id="PIRSR601461-1"/>
    </source>
</evidence>
<comment type="subcellular location">
    <subcellularLocation>
        <location evidence="9">Endomembrane system</location>
        <topology evidence="9">Single-pass type I membrane protein</topology>
    </subcellularLocation>
</comment>
<keyword evidence="3 14" id="KW-0812">Transmembrane</keyword>
<evidence type="ECO:0000313" key="16">
    <source>
        <dbReference type="EMBL" id="PHJ23130.1"/>
    </source>
</evidence>
<feature type="active site" evidence="10">
    <location>
        <position position="614"/>
    </location>
</feature>
<feature type="region of interest" description="Disordered" evidence="13">
    <location>
        <begin position="851"/>
        <end position="875"/>
    </location>
</feature>
<dbReference type="SUPFAM" id="SSF50630">
    <property type="entry name" value="Acid proteases"/>
    <property type="match status" value="2"/>
</dbReference>
<dbReference type="PANTHER" id="PTHR13683:SF375">
    <property type="entry name" value="PEPTIDASE A1 DOMAIN-CONTAINING PROTEIN"/>
    <property type="match status" value="1"/>
</dbReference>
<dbReference type="InterPro" id="IPR032799">
    <property type="entry name" value="TAXi_C"/>
</dbReference>
<feature type="transmembrane region" description="Helical" evidence="14">
    <location>
        <begin position="814"/>
        <end position="834"/>
    </location>
</feature>
<keyword evidence="11" id="KW-1015">Disulfide bond</keyword>
<sequence>MEGERAASPSSSLPSASSSSFLSLPASSVLTKRGKKDQEKEKSRTEWKKKKKKEEKKSEEEKEDESACSSSSAFFFSSSFSTSVSSPKCFLLHPRNSQPSVQVKESSSSSFFSLSFLFSFSFFLFLSVLFASLFSSSFSLSSSVELLSPLPFHNGISSSLLLLLLQDVPVSLSSSSLSPSSFSPRRLSGIVNTDGSSIGDSSSSSSGEREIPFLSPSVAGQGFLPSSSTASSSSSAFTESVKEEEEKKKKKNGANSEEQEKKKKEKSDTLDVLGLPKREKVYRARLYGSMFSYAYYFLDILVGTPPQRSSVILDTGSSLLAFPCVGCEACGEHLDPAVDTRRSSTGEWVDCRDKERCFGTCATGGGGSLLSDPGSPHRCMYTQTYSEGSSIHGIYFSDHVALGEVEQNNPPVRYDFVGCHTQETNLFVTQKAAGIFGISFPKGHRQPTLLDVMFSHGDNLVKQKMFSVCISEDGGLLTVGGYEPSLLVSPRQREGSTPSHASFFLSSQDTSSSKSYLNEGGGGPEEEEKKFLVTTHERRVTEGQEEKAREGEEEIMKRMRDLEDLEGVSPHYSSLITWTRIISHSTYRVPLARMEVEGLILGYNEEEFGNTMVDSGTTYSYFPPSVFGRWRSFLSRFCRPELFCERERDGRLCWRMPPGTDLSSLFPPIKVTFGDDAHSQLLWMPQGYLYRRTGGYFCDGLDDNKMSASVLGLSFFKNKQVLFDREHDRVGFAAAKCPTYFLDQRPPGPPGVHTPGTGVDSRPPVGVPKGVPSPSGVLDGELKGEEENEEEEEESPSKTEEEEEPHSLFSAKNLWVAVSLILIGILLAMLIILLQTIKPFSSLFLSRGRGSPSSAIAPFPTTSPPTSSSSSAHPLPLVVSSTSMLKGIEKFTKTKKERNLQKSFQKYRGVDTARPFTAARDISSPPYYNDQGEAEEKREEEEDVFYGEEGNDTFFVEEDEEDQPIDRRETSRRERQQRRERGGGGVDGSDYDSSQGEKESEAFPPSPPPRGPTRSSSIVGSLDGRQHRDAPGSARPRSLPEETLTERNKCLRTRNESLLLDLPLSDNETDETIV</sequence>
<keyword evidence="17" id="KW-1185">Reference proteome</keyword>
<organism evidence="16 17">
    <name type="scientific">Cystoisospora suis</name>
    <dbReference type="NCBI Taxonomy" id="483139"/>
    <lineage>
        <taxon>Eukaryota</taxon>
        <taxon>Sar</taxon>
        <taxon>Alveolata</taxon>
        <taxon>Apicomplexa</taxon>
        <taxon>Conoidasida</taxon>
        <taxon>Coccidia</taxon>
        <taxon>Eucoccidiorida</taxon>
        <taxon>Eimeriorina</taxon>
        <taxon>Sarcocystidae</taxon>
        <taxon>Cystoisospora</taxon>
    </lineage>
</organism>
<dbReference type="OrthoDB" id="2747330at2759"/>
<feature type="compositionally biased region" description="Acidic residues" evidence="13">
    <location>
        <begin position="786"/>
        <end position="804"/>
    </location>
</feature>
<reference evidence="16 17" key="1">
    <citation type="journal article" date="2017" name="Int. J. Parasitol.">
        <title>The genome of the protozoan parasite Cystoisospora suis and a reverse vaccinology approach to identify vaccine candidates.</title>
        <authorList>
            <person name="Palmieri N."/>
            <person name="Shrestha A."/>
            <person name="Ruttkowski B."/>
            <person name="Beck T."/>
            <person name="Vogl C."/>
            <person name="Tomley F."/>
            <person name="Blake D.P."/>
            <person name="Joachim A."/>
        </authorList>
    </citation>
    <scope>NUCLEOTIDE SEQUENCE [LARGE SCALE GENOMIC DNA]</scope>
    <source>
        <strain evidence="16 17">Wien I</strain>
    </source>
</reference>
<dbReference type="InterPro" id="IPR032861">
    <property type="entry name" value="TAXi_N"/>
</dbReference>
<keyword evidence="7 14" id="KW-1133">Transmembrane helix</keyword>
<feature type="compositionally biased region" description="Low complexity" evidence="13">
    <location>
        <begin position="226"/>
        <end position="239"/>
    </location>
</feature>
<feature type="compositionally biased region" description="Acidic residues" evidence="13">
    <location>
        <begin position="938"/>
        <end position="963"/>
    </location>
</feature>
<feature type="compositionally biased region" description="Basic and acidic residues" evidence="13">
    <location>
        <begin position="964"/>
        <end position="982"/>
    </location>
</feature>
<protein>
    <submittedName>
        <fullName evidence="16">Aspartyl protease asp5</fullName>
    </submittedName>
</protein>
<comment type="caution">
    <text evidence="16">The sequence shown here is derived from an EMBL/GenBank/DDBJ whole genome shotgun (WGS) entry which is preliminary data.</text>
</comment>
<dbReference type="AlphaFoldDB" id="A0A2C6KRV5"/>
<dbReference type="InterPro" id="IPR033121">
    <property type="entry name" value="PEPTIDASE_A1"/>
</dbReference>
<dbReference type="InterPro" id="IPR001461">
    <property type="entry name" value="Aspartic_peptidase_A1"/>
</dbReference>
<evidence type="ECO:0000256" key="1">
    <source>
        <dbReference type="ARBA" id="ARBA00007447"/>
    </source>
</evidence>
<dbReference type="EMBL" id="MIGC01001282">
    <property type="protein sequence ID" value="PHJ23130.1"/>
    <property type="molecule type" value="Genomic_DNA"/>
</dbReference>
<accession>A0A2C6KRV5</accession>
<dbReference type="Pfam" id="PF14541">
    <property type="entry name" value="TAXi_C"/>
    <property type="match status" value="1"/>
</dbReference>
<dbReference type="Pfam" id="PF14543">
    <property type="entry name" value="TAXi_N"/>
    <property type="match status" value="1"/>
</dbReference>
<evidence type="ECO:0000256" key="11">
    <source>
        <dbReference type="PIRSR" id="PIRSR601461-2"/>
    </source>
</evidence>